<dbReference type="SMART" id="SM00448">
    <property type="entry name" value="REC"/>
    <property type="match status" value="1"/>
</dbReference>
<evidence type="ECO:0000256" key="2">
    <source>
        <dbReference type="ARBA" id="ARBA00023125"/>
    </source>
</evidence>
<dbReference type="SMART" id="SM00421">
    <property type="entry name" value="HTH_LUXR"/>
    <property type="match status" value="1"/>
</dbReference>
<dbReference type="CDD" id="cd17535">
    <property type="entry name" value="REC_NarL-like"/>
    <property type="match status" value="1"/>
</dbReference>
<dbReference type="InterPro" id="IPR001789">
    <property type="entry name" value="Sig_transdc_resp-reg_receiver"/>
</dbReference>
<reference evidence="6 7" key="1">
    <citation type="submission" date="2024-03" db="EMBL/GenBank/DDBJ databases">
        <title>Novel species of the genus Variovorax.</title>
        <authorList>
            <person name="Liu Q."/>
            <person name="Xin Y.-H."/>
        </authorList>
    </citation>
    <scope>NUCLEOTIDE SEQUENCE [LARGE SCALE GENOMIC DNA]</scope>
    <source>
        <strain evidence="6 7">KACC 18900</strain>
    </source>
</reference>
<dbReference type="Proteomes" id="UP001385892">
    <property type="component" value="Unassembled WGS sequence"/>
</dbReference>
<organism evidence="6 7">
    <name type="scientific">Variovorax rhizosphaerae</name>
    <dbReference type="NCBI Taxonomy" id="1836200"/>
    <lineage>
        <taxon>Bacteria</taxon>
        <taxon>Pseudomonadati</taxon>
        <taxon>Pseudomonadota</taxon>
        <taxon>Betaproteobacteria</taxon>
        <taxon>Burkholderiales</taxon>
        <taxon>Comamonadaceae</taxon>
        <taxon>Variovorax</taxon>
    </lineage>
</organism>
<dbReference type="InterPro" id="IPR016032">
    <property type="entry name" value="Sig_transdc_resp-reg_C-effctor"/>
</dbReference>
<accession>A0ABU8X0W1</accession>
<feature type="domain" description="Response regulatory" evidence="5">
    <location>
        <begin position="2"/>
        <end position="118"/>
    </location>
</feature>
<protein>
    <submittedName>
        <fullName evidence="6">Response regulator transcription factor</fullName>
    </submittedName>
</protein>
<evidence type="ECO:0000313" key="7">
    <source>
        <dbReference type="Proteomes" id="UP001385892"/>
    </source>
</evidence>
<dbReference type="PROSITE" id="PS50110">
    <property type="entry name" value="RESPONSE_REGULATORY"/>
    <property type="match status" value="1"/>
</dbReference>
<dbReference type="CDD" id="cd06170">
    <property type="entry name" value="LuxR_C_like"/>
    <property type="match status" value="1"/>
</dbReference>
<dbReference type="SUPFAM" id="SSF46894">
    <property type="entry name" value="C-terminal effector domain of the bipartite response regulators"/>
    <property type="match status" value="1"/>
</dbReference>
<evidence type="ECO:0000256" key="1">
    <source>
        <dbReference type="ARBA" id="ARBA00022553"/>
    </source>
</evidence>
<dbReference type="PANTHER" id="PTHR45566">
    <property type="entry name" value="HTH-TYPE TRANSCRIPTIONAL REGULATOR YHJB-RELATED"/>
    <property type="match status" value="1"/>
</dbReference>
<dbReference type="Gene3D" id="1.10.10.10">
    <property type="entry name" value="Winged helix-like DNA-binding domain superfamily/Winged helix DNA-binding domain"/>
    <property type="match status" value="1"/>
</dbReference>
<dbReference type="Pfam" id="PF00196">
    <property type="entry name" value="GerE"/>
    <property type="match status" value="1"/>
</dbReference>
<evidence type="ECO:0000313" key="6">
    <source>
        <dbReference type="EMBL" id="MEJ8852367.1"/>
    </source>
</evidence>
<dbReference type="PROSITE" id="PS50043">
    <property type="entry name" value="HTH_LUXR_2"/>
    <property type="match status" value="1"/>
</dbReference>
<keyword evidence="1 3" id="KW-0597">Phosphoprotein</keyword>
<dbReference type="InterPro" id="IPR011006">
    <property type="entry name" value="CheY-like_superfamily"/>
</dbReference>
<comment type="caution">
    <text evidence="6">The sequence shown here is derived from an EMBL/GenBank/DDBJ whole genome shotgun (WGS) entry which is preliminary data.</text>
</comment>
<keyword evidence="2" id="KW-0238">DNA-binding</keyword>
<keyword evidence="7" id="KW-1185">Reference proteome</keyword>
<feature type="domain" description="HTH luxR-type" evidence="4">
    <location>
        <begin position="153"/>
        <end position="218"/>
    </location>
</feature>
<evidence type="ECO:0000259" key="4">
    <source>
        <dbReference type="PROSITE" id="PS50043"/>
    </source>
</evidence>
<evidence type="ECO:0000259" key="5">
    <source>
        <dbReference type="PROSITE" id="PS50110"/>
    </source>
</evidence>
<gene>
    <name evidence="6" type="ORF">WKW82_37490</name>
</gene>
<dbReference type="PANTHER" id="PTHR45566:SF1">
    <property type="entry name" value="HTH-TYPE TRANSCRIPTIONAL REGULATOR YHJB-RELATED"/>
    <property type="match status" value="1"/>
</dbReference>
<dbReference type="InterPro" id="IPR000792">
    <property type="entry name" value="Tscrpt_reg_LuxR_C"/>
</dbReference>
<dbReference type="InterPro" id="IPR058245">
    <property type="entry name" value="NreC/VraR/RcsB-like_REC"/>
</dbReference>
<dbReference type="Pfam" id="PF00072">
    <property type="entry name" value="Response_reg"/>
    <property type="match status" value="1"/>
</dbReference>
<dbReference type="SUPFAM" id="SSF52172">
    <property type="entry name" value="CheY-like"/>
    <property type="match status" value="1"/>
</dbReference>
<proteinExistence type="predicted"/>
<dbReference type="InterPro" id="IPR036388">
    <property type="entry name" value="WH-like_DNA-bd_sf"/>
</dbReference>
<dbReference type="EMBL" id="JBBKZT010000038">
    <property type="protein sequence ID" value="MEJ8852367.1"/>
    <property type="molecule type" value="Genomic_DNA"/>
</dbReference>
<evidence type="ECO:0000256" key="3">
    <source>
        <dbReference type="PROSITE-ProRule" id="PRU00169"/>
    </source>
</evidence>
<dbReference type="RefSeq" id="WP_340348316.1">
    <property type="nucleotide sequence ID" value="NZ_JBBKZT010000038.1"/>
</dbReference>
<sequence>MNLLMVDDHMMFLQGMKNLLNVLVPELRVETTGDMAHAVQLVQLTEFDIVLLDWHLSDCEGTESIRWLRDAGCTARIVVLSGETNATLIRHSIELGAAGFIPKKYSSEMMVAALKHVLAGRVFLPSETYPARSIGSAPGMAMQSGAAPSEAALDPRLAGLTARQMAVYRAATRGLSNKLIARQLDIAESTVKAHLSAVYSALGVRNRTEAAYQASREGMHIG</sequence>
<feature type="modified residue" description="4-aspartylphosphate" evidence="3">
    <location>
        <position position="53"/>
    </location>
</feature>
<name>A0ABU8X0W1_9BURK</name>
<dbReference type="Gene3D" id="3.40.50.2300">
    <property type="match status" value="1"/>
</dbReference>
<dbReference type="PRINTS" id="PR00038">
    <property type="entry name" value="HTHLUXR"/>
</dbReference>
<dbReference type="InterPro" id="IPR051015">
    <property type="entry name" value="EvgA-like"/>
</dbReference>